<protein>
    <submittedName>
        <fullName evidence="2">Glycosyltransferase</fullName>
        <ecNumber evidence="2">2.4.-.-</ecNumber>
    </submittedName>
</protein>
<evidence type="ECO:0000313" key="3">
    <source>
        <dbReference type="Proteomes" id="UP001241656"/>
    </source>
</evidence>
<evidence type="ECO:0000259" key="1">
    <source>
        <dbReference type="Pfam" id="PF00535"/>
    </source>
</evidence>
<gene>
    <name evidence="2" type="ORF">QGN23_13525</name>
</gene>
<organism evidence="2 3">
    <name type="scientific">Chryseobacterium gotjawalense</name>
    <dbReference type="NCBI Taxonomy" id="3042315"/>
    <lineage>
        <taxon>Bacteria</taxon>
        <taxon>Pseudomonadati</taxon>
        <taxon>Bacteroidota</taxon>
        <taxon>Flavobacteriia</taxon>
        <taxon>Flavobacteriales</taxon>
        <taxon>Weeksellaceae</taxon>
        <taxon>Chryseobacterium group</taxon>
        <taxon>Chryseobacterium</taxon>
    </lineage>
</organism>
<reference evidence="2 3" key="1">
    <citation type="submission" date="2023-05" db="EMBL/GenBank/DDBJ databases">
        <title>Genomic insight into Chryseobacterium sp. wdc7 isolated forest soil (Gotjawal).</title>
        <authorList>
            <person name="Park S.-J."/>
        </authorList>
    </citation>
    <scope>NUCLEOTIDE SEQUENCE [LARGE SCALE GENOMIC DNA]</scope>
    <source>
        <strain evidence="3">wdc7</strain>
    </source>
</reference>
<dbReference type="InterPro" id="IPR001173">
    <property type="entry name" value="Glyco_trans_2-like"/>
</dbReference>
<keyword evidence="2" id="KW-0808">Transferase</keyword>
<dbReference type="SUPFAM" id="SSF53448">
    <property type="entry name" value="Nucleotide-diphospho-sugar transferases"/>
    <property type="match status" value="1"/>
</dbReference>
<evidence type="ECO:0000313" key="2">
    <source>
        <dbReference type="EMBL" id="WHF51427.1"/>
    </source>
</evidence>
<dbReference type="EMBL" id="CP124855">
    <property type="protein sequence ID" value="WHF51427.1"/>
    <property type="molecule type" value="Genomic_DNA"/>
</dbReference>
<keyword evidence="2" id="KW-0328">Glycosyltransferase</keyword>
<dbReference type="Pfam" id="PF00535">
    <property type="entry name" value="Glycos_transf_2"/>
    <property type="match status" value="1"/>
</dbReference>
<keyword evidence="3" id="KW-1185">Reference proteome</keyword>
<feature type="domain" description="Glycosyltransferase 2-like" evidence="1">
    <location>
        <begin position="8"/>
        <end position="125"/>
    </location>
</feature>
<dbReference type="EC" id="2.4.-.-" evidence="2"/>
<dbReference type="InterPro" id="IPR029044">
    <property type="entry name" value="Nucleotide-diphossugar_trans"/>
</dbReference>
<name>A0ABY8REG3_9FLAO</name>
<dbReference type="RefSeq" id="WP_282904770.1">
    <property type="nucleotide sequence ID" value="NZ_CP124855.1"/>
</dbReference>
<dbReference type="Gene3D" id="3.90.550.10">
    <property type="entry name" value="Spore Coat Polysaccharide Biosynthesis Protein SpsA, Chain A"/>
    <property type="match status" value="1"/>
</dbReference>
<accession>A0ABY8REG3</accession>
<dbReference type="GO" id="GO:0016757">
    <property type="term" value="F:glycosyltransferase activity"/>
    <property type="evidence" value="ECO:0007669"/>
    <property type="project" value="UniProtKB-KW"/>
</dbReference>
<dbReference type="Proteomes" id="UP001241656">
    <property type="component" value="Chromosome"/>
</dbReference>
<sequence length="312" mass="36408">MIDCPKVSVCIITYNHEKFIEKALSSIVMQKTGFPFEIIISNDCSTDITGDIIRNFISSNPFKRITYYNHDKNIGANANFIFVQKKALGQYIAFCEGDDYWLDDRKLQKQFDLLDSNNDISLCYTSRIVVDQYGALLSGNHVPEKLWTSNEIALGTIPPLQSVFSKNFALEFEEFMKDHPYSYGSDKIYAYFLSLQGEIISISDVTAAYRIHNGGIWSKYNSDEKYRLHITQSLLFFKVISENSLKENELKEEFFIKLLLNDLFLLYTNPKTVLKRLIYLINNYRINTKIIVNSLRQYIKYYMFLFKNKVLL</sequence>
<dbReference type="PANTHER" id="PTHR22916:SF3">
    <property type="entry name" value="UDP-GLCNAC:BETAGAL BETA-1,3-N-ACETYLGLUCOSAMINYLTRANSFERASE-LIKE PROTEIN 1"/>
    <property type="match status" value="1"/>
</dbReference>
<proteinExistence type="predicted"/>
<dbReference type="PANTHER" id="PTHR22916">
    <property type="entry name" value="GLYCOSYLTRANSFERASE"/>
    <property type="match status" value="1"/>
</dbReference>